<dbReference type="InterPro" id="IPR039340">
    <property type="entry name" value="Tfc4/TFIIIC-102/Sfc4"/>
</dbReference>
<organism evidence="2">
    <name type="scientific">Rhodosorus marinus</name>
    <dbReference type="NCBI Taxonomy" id="101924"/>
    <lineage>
        <taxon>Eukaryota</taxon>
        <taxon>Rhodophyta</taxon>
        <taxon>Stylonematophyceae</taxon>
        <taxon>Stylonematales</taxon>
        <taxon>Stylonemataceae</taxon>
        <taxon>Rhodosorus</taxon>
    </lineage>
</organism>
<dbReference type="SUPFAM" id="SSF48452">
    <property type="entry name" value="TPR-like"/>
    <property type="match status" value="3"/>
</dbReference>
<sequence>MGGAKRGMEESQNRYAEEEEGGQDVDDDSLFRFDEQDVEELENFDTENDQLSEEDEDQNEDDEDYGSDGQTPVGDPNCEDQQADDEDTDAYDEEEEDMYELELEFMRSRKRKRKSGEDRISSTTVDRILEEDQRKGKRTKRTGRRRRKSSGLPKHLEGLMGEANTLYMRREFDDALKILRRIAKDAPKAIPPYHTLGLIHEELNDPRRALDYYMIAALLERSDAALWRKNALHSMSLGNIDQAIFCFSMAVKYSKGKDLASLERLAELREERRDIRRAAETFERLLRRTPERHDVVFRIADLYESIALPEKSVNVLYTAMEQVLAEGDLEKVDPRMMNKMVEGLFVLRKYVDAGALLTRYCLLTAGHDEKFPVDLRVRQAICNIRLGSKKPREELEQALGWLGSQYSKYKSLFWDLGEALLDEKHFELSISVFNELEAFEQSNTGLLLRRGTAYKELGQLNKAKLDLEKAVELSHGMVEASMQLVELYPKIGEETKITGILKKIEGSMREKAHAVAAAEETVLRILGFAERYELEDPHRYVETLLPLMDAACNLPRRNAADASKTNSGELLHGIERESEEPSEGGGEGWLFQFSTGRRRAKKSGKEKYGFSMRDVGIAVRKVLTDEQYLDLLEKFWRAMCDIDREEQAALIVSRLVYLKEVADVNLIERLRLLGVAASIRGRQLMHAYDELRGLCTEQPDQATYWYVLSALVGLHKNGKRRNLAKATFKFTNRLCAKNPGVLPCLLSVGNGFYESGSYRCAEAIYLQAYTIRPNEAMISLLLALVYLHMGQARRIRNRGECVLKGLTFLQEYRRLRENGSPEVKAEVLYNFARFYHFCNLLHVAAPLYEQVLAIDLRGAEKDLSRDAAYNLVRLYSDVGSRANASRVIKSHLQF</sequence>
<protein>
    <recommendedName>
        <fullName evidence="3">General transcription factor 3C polypeptide 3</fullName>
    </recommendedName>
</protein>
<dbReference type="PANTHER" id="PTHR23082">
    <property type="entry name" value="TRANSCRIPTION INITIATION FACTOR IIIC TFIIIC , POLYPEPTIDE 3-RELATED"/>
    <property type="match status" value="1"/>
</dbReference>
<reference evidence="2" key="1">
    <citation type="submission" date="2021-01" db="EMBL/GenBank/DDBJ databases">
        <authorList>
            <person name="Corre E."/>
            <person name="Pelletier E."/>
            <person name="Niang G."/>
            <person name="Scheremetjew M."/>
            <person name="Finn R."/>
            <person name="Kale V."/>
            <person name="Holt S."/>
            <person name="Cochrane G."/>
            <person name="Meng A."/>
            <person name="Brown T."/>
            <person name="Cohen L."/>
        </authorList>
    </citation>
    <scope>NUCLEOTIDE SEQUENCE</scope>
    <source>
        <strain evidence="2">CCMP 769</strain>
    </source>
</reference>
<evidence type="ECO:0000256" key="1">
    <source>
        <dbReference type="SAM" id="MobiDB-lite"/>
    </source>
</evidence>
<evidence type="ECO:0008006" key="3">
    <source>
        <dbReference type="Google" id="ProtNLM"/>
    </source>
</evidence>
<dbReference type="Gene3D" id="1.25.40.10">
    <property type="entry name" value="Tetratricopeptide repeat domain"/>
    <property type="match status" value="3"/>
</dbReference>
<evidence type="ECO:0000313" key="2">
    <source>
        <dbReference type="EMBL" id="CAE0038455.1"/>
    </source>
</evidence>
<feature type="compositionally biased region" description="Acidic residues" evidence="1">
    <location>
        <begin position="36"/>
        <end position="66"/>
    </location>
</feature>
<name>A0A7S2ZFE0_9RHOD</name>
<dbReference type="GO" id="GO:0006383">
    <property type="term" value="P:transcription by RNA polymerase III"/>
    <property type="evidence" value="ECO:0007669"/>
    <property type="project" value="InterPro"/>
</dbReference>
<dbReference type="PANTHER" id="PTHR23082:SF0">
    <property type="entry name" value="GENERAL TRANSCRIPTION FACTOR 3C POLYPEPTIDE 3"/>
    <property type="match status" value="1"/>
</dbReference>
<dbReference type="Pfam" id="PF13432">
    <property type="entry name" value="TPR_16"/>
    <property type="match status" value="1"/>
</dbReference>
<accession>A0A7S2ZFE0</accession>
<feature type="compositionally biased region" description="Basic and acidic residues" evidence="1">
    <location>
        <begin position="1"/>
        <end position="16"/>
    </location>
</feature>
<feature type="compositionally biased region" description="Acidic residues" evidence="1">
    <location>
        <begin position="17"/>
        <end position="28"/>
    </location>
</feature>
<dbReference type="InterPro" id="IPR011990">
    <property type="entry name" value="TPR-like_helical_dom_sf"/>
</dbReference>
<dbReference type="Pfam" id="PF13181">
    <property type="entry name" value="TPR_8"/>
    <property type="match status" value="1"/>
</dbReference>
<dbReference type="SMART" id="SM00028">
    <property type="entry name" value="TPR"/>
    <property type="match status" value="6"/>
</dbReference>
<dbReference type="InterPro" id="IPR019734">
    <property type="entry name" value="TPR_rpt"/>
</dbReference>
<dbReference type="GO" id="GO:0000127">
    <property type="term" value="C:transcription factor TFIIIC complex"/>
    <property type="evidence" value="ECO:0007669"/>
    <property type="project" value="TreeGrafter"/>
</dbReference>
<gene>
    <name evidence="2" type="ORF">RMAR00112_LOCUS6413</name>
</gene>
<feature type="compositionally biased region" description="Basic residues" evidence="1">
    <location>
        <begin position="135"/>
        <end position="149"/>
    </location>
</feature>
<dbReference type="EMBL" id="HBHW01008490">
    <property type="protein sequence ID" value="CAE0038455.1"/>
    <property type="molecule type" value="Transcribed_RNA"/>
</dbReference>
<feature type="region of interest" description="Disordered" evidence="1">
    <location>
        <begin position="110"/>
        <end position="155"/>
    </location>
</feature>
<proteinExistence type="predicted"/>
<dbReference type="AlphaFoldDB" id="A0A7S2ZFE0"/>
<feature type="region of interest" description="Disordered" evidence="1">
    <location>
        <begin position="1"/>
        <end position="95"/>
    </location>
</feature>
<feature type="compositionally biased region" description="Acidic residues" evidence="1">
    <location>
        <begin position="77"/>
        <end position="95"/>
    </location>
</feature>